<evidence type="ECO:0000259" key="2">
    <source>
        <dbReference type="Pfam" id="PF02517"/>
    </source>
</evidence>
<keyword evidence="3" id="KW-0482">Metalloprotease</keyword>
<dbReference type="Proteomes" id="UP000432464">
    <property type="component" value="Unassembled WGS sequence"/>
</dbReference>
<feature type="transmembrane region" description="Helical" evidence="1">
    <location>
        <begin position="228"/>
        <end position="246"/>
    </location>
</feature>
<keyword evidence="1" id="KW-1133">Transmembrane helix</keyword>
<dbReference type="GO" id="GO:0080120">
    <property type="term" value="P:CAAX-box protein maturation"/>
    <property type="evidence" value="ECO:0007669"/>
    <property type="project" value="UniProtKB-ARBA"/>
</dbReference>
<organism evidence="3 4">
    <name type="scientific">Nocardia aurantiaca</name>
    <dbReference type="NCBI Taxonomy" id="2675850"/>
    <lineage>
        <taxon>Bacteria</taxon>
        <taxon>Bacillati</taxon>
        <taxon>Actinomycetota</taxon>
        <taxon>Actinomycetes</taxon>
        <taxon>Mycobacteriales</taxon>
        <taxon>Nocardiaceae</taxon>
        <taxon>Nocardia</taxon>
    </lineage>
</organism>
<dbReference type="PANTHER" id="PTHR35797:SF1">
    <property type="entry name" value="PROTEASE"/>
    <property type="match status" value="1"/>
</dbReference>
<name>A0A6I3L9N8_9NOCA</name>
<keyword evidence="1" id="KW-0472">Membrane</keyword>
<feature type="transmembrane region" description="Helical" evidence="1">
    <location>
        <begin position="148"/>
        <end position="167"/>
    </location>
</feature>
<dbReference type="InterPro" id="IPR042150">
    <property type="entry name" value="MmRce1-like"/>
</dbReference>
<sequence length="261" mass="27535">MIDERRPLLFLTWVAVSSIPFFVLGAVTGGVRMGALRLPASAVMFVVPVAVAVALTWRYSGAAAVPGLLRRAVDRPAAALRWYVLAVLLPVALAVGSAAAVCWTGQAGWRLPLSPAAAPGLVLIFLIAATCEELGWTGYAIEPLRQRFGMLPAAFGLGVYWAVWHVIPLFEAGHPMGWIAGWFLGTVATRVLIVWLHDRTGHGVSAAILMHASINVTAAYTPGLDRPISALATGVLTAALTAGLMWGGKSRTPRAVDASSH</sequence>
<feature type="domain" description="CAAX prenyl protease 2/Lysostaphin resistance protein A-like" evidence="2">
    <location>
        <begin position="118"/>
        <end position="216"/>
    </location>
</feature>
<proteinExistence type="predicted"/>
<dbReference type="GO" id="GO:0008237">
    <property type="term" value="F:metallopeptidase activity"/>
    <property type="evidence" value="ECO:0007669"/>
    <property type="project" value="UniProtKB-KW"/>
</dbReference>
<feature type="transmembrane region" description="Helical" evidence="1">
    <location>
        <begin position="80"/>
        <end position="101"/>
    </location>
</feature>
<feature type="transmembrane region" description="Helical" evidence="1">
    <location>
        <begin position="7"/>
        <end position="28"/>
    </location>
</feature>
<keyword evidence="3" id="KW-0378">Hydrolase</keyword>
<feature type="transmembrane region" description="Helical" evidence="1">
    <location>
        <begin position="121"/>
        <end position="141"/>
    </location>
</feature>
<dbReference type="GO" id="GO:0006508">
    <property type="term" value="P:proteolysis"/>
    <property type="evidence" value="ECO:0007669"/>
    <property type="project" value="UniProtKB-KW"/>
</dbReference>
<dbReference type="EMBL" id="WMBB01000017">
    <property type="protein sequence ID" value="MTE16936.1"/>
    <property type="molecule type" value="Genomic_DNA"/>
</dbReference>
<dbReference type="RefSeq" id="WP_154791348.1">
    <property type="nucleotide sequence ID" value="NZ_WMBB01000017.1"/>
</dbReference>
<evidence type="ECO:0000313" key="4">
    <source>
        <dbReference type="Proteomes" id="UP000432464"/>
    </source>
</evidence>
<feature type="transmembrane region" description="Helical" evidence="1">
    <location>
        <begin position="40"/>
        <end position="59"/>
    </location>
</feature>
<evidence type="ECO:0000313" key="3">
    <source>
        <dbReference type="EMBL" id="MTE16936.1"/>
    </source>
</evidence>
<reference evidence="3 4" key="1">
    <citation type="submission" date="2019-11" db="EMBL/GenBank/DDBJ databases">
        <title>Nocardia sp. nov. CT2-14 isolated from soil.</title>
        <authorList>
            <person name="Kanchanasin P."/>
            <person name="Tanasupawat S."/>
            <person name="Yuki M."/>
            <person name="Kudo T."/>
        </authorList>
    </citation>
    <scope>NUCLEOTIDE SEQUENCE [LARGE SCALE GENOMIC DNA]</scope>
    <source>
        <strain evidence="3 4">CT2-14</strain>
    </source>
</reference>
<gene>
    <name evidence="3" type="ORF">GLP40_29875</name>
</gene>
<comment type="caution">
    <text evidence="3">The sequence shown here is derived from an EMBL/GenBank/DDBJ whole genome shotgun (WGS) entry which is preliminary data.</text>
</comment>
<feature type="transmembrane region" description="Helical" evidence="1">
    <location>
        <begin position="179"/>
        <end position="196"/>
    </location>
</feature>
<feature type="transmembrane region" description="Helical" evidence="1">
    <location>
        <begin position="203"/>
        <end position="222"/>
    </location>
</feature>
<dbReference type="InterPro" id="IPR003675">
    <property type="entry name" value="Rce1/LyrA-like_dom"/>
</dbReference>
<keyword evidence="1" id="KW-0812">Transmembrane</keyword>
<evidence type="ECO:0000256" key="1">
    <source>
        <dbReference type="SAM" id="Phobius"/>
    </source>
</evidence>
<protein>
    <submittedName>
        <fullName evidence="3">CPBP family intramembrane metalloprotease</fullName>
    </submittedName>
</protein>
<dbReference type="Pfam" id="PF02517">
    <property type="entry name" value="Rce1-like"/>
    <property type="match status" value="1"/>
</dbReference>
<keyword evidence="3" id="KW-0645">Protease</keyword>
<accession>A0A6I3L9N8</accession>
<dbReference type="GO" id="GO:0004175">
    <property type="term" value="F:endopeptidase activity"/>
    <property type="evidence" value="ECO:0007669"/>
    <property type="project" value="UniProtKB-ARBA"/>
</dbReference>
<keyword evidence="4" id="KW-1185">Reference proteome</keyword>
<dbReference type="PANTHER" id="PTHR35797">
    <property type="entry name" value="PROTEASE-RELATED"/>
    <property type="match status" value="1"/>
</dbReference>
<dbReference type="AlphaFoldDB" id="A0A6I3L9N8"/>